<proteinExistence type="predicted"/>
<evidence type="ECO:0000313" key="3">
    <source>
        <dbReference type="EMBL" id="KAJ3224988.1"/>
    </source>
</evidence>
<gene>
    <name evidence="3" type="ORF">HK099_007536</name>
</gene>
<evidence type="ECO:0000259" key="2">
    <source>
        <dbReference type="Pfam" id="PF08787"/>
    </source>
</evidence>
<keyword evidence="4" id="KW-1185">Reference proteome</keyword>
<reference evidence="3" key="1">
    <citation type="submission" date="2020-05" db="EMBL/GenBank/DDBJ databases">
        <title>Phylogenomic resolution of chytrid fungi.</title>
        <authorList>
            <person name="Stajich J.E."/>
            <person name="Amses K."/>
            <person name="Simmons R."/>
            <person name="Seto K."/>
            <person name="Myers J."/>
            <person name="Bonds A."/>
            <person name="Quandt C.A."/>
            <person name="Barry K."/>
            <person name="Liu P."/>
            <person name="Grigoriev I."/>
            <person name="Longcore J.E."/>
            <person name="James T.Y."/>
        </authorList>
    </citation>
    <scope>NUCLEOTIDE SEQUENCE</scope>
    <source>
        <strain evidence="3">JEL0476</strain>
    </source>
</reference>
<comment type="caution">
    <text evidence="3">The sequence shown here is derived from an EMBL/GenBank/DDBJ whole genome shotgun (WGS) entry which is preliminary data.</text>
</comment>
<dbReference type="Pfam" id="PF08787">
    <property type="entry name" value="Alginate_lyase2"/>
    <property type="match status" value="1"/>
</dbReference>
<organism evidence="3 4">
    <name type="scientific">Clydaea vesicula</name>
    <dbReference type="NCBI Taxonomy" id="447962"/>
    <lineage>
        <taxon>Eukaryota</taxon>
        <taxon>Fungi</taxon>
        <taxon>Fungi incertae sedis</taxon>
        <taxon>Chytridiomycota</taxon>
        <taxon>Chytridiomycota incertae sedis</taxon>
        <taxon>Chytridiomycetes</taxon>
        <taxon>Lobulomycetales</taxon>
        <taxon>Lobulomycetaceae</taxon>
        <taxon>Clydaea</taxon>
    </lineage>
</organism>
<accession>A0AAD5Y2Q2</accession>
<name>A0AAD5Y2Q2_9FUNG</name>
<keyword evidence="1" id="KW-1133">Transmembrane helix</keyword>
<keyword evidence="1" id="KW-0812">Transmembrane</keyword>
<dbReference type="InterPro" id="IPR014895">
    <property type="entry name" value="Alginate_lyase_2"/>
</dbReference>
<evidence type="ECO:0000313" key="4">
    <source>
        <dbReference type="Proteomes" id="UP001211065"/>
    </source>
</evidence>
<dbReference type="EMBL" id="JADGJW010000074">
    <property type="protein sequence ID" value="KAJ3224988.1"/>
    <property type="molecule type" value="Genomic_DNA"/>
</dbReference>
<evidence type="ECO:0000256" key="1">
    <source>
        <dbReference type="SAM" id="Phobius"/>
    </source>
</evidence>
<keyword evidence="1" id="KW-0472">Membrane</keyword>
<feature type="transmembrane region" description="Helical" evidence="1">
    <location>
        <begin position="23"/>
        <end position="42"/>
    </location>
</feature>
<dbReference type="SUPFAM" id="SSF49899">
    <property type="entry name" value="Concanavalin A-like lectins/glucanases"/>
    <property type="match status" value="1"/>
</dbReference>
<feature type="domain" description="Alginate lyase 2" evidence="2">
    <location>
        <begin position="99"/>
        <end position="310"/>
    </location>
</feature>
<dbReference type="AlphaFoldDB" id="A0AAD5Y2Q2"/>
<dbReference type="Proteomes" id="UP001211065">
    <property type="component" value="Unassembled WGS sequence"/>
</dbReference>
<dbReference type="InterPro" id="IPR013320">
    <property type="entry name" value="ConA-like_dom_sf"/>
</dbReference>
<dbReference type="Gene3D" id="2.60.120.200">
    <property type="match status" value="1"/>
</dbReference>
<protein>
    <recommendedName>
        <fullName evidence="2">Alginate lyase 2 domain-containing protein</fullName>
    </recommendedName>
</protein>
<sequence length="312" mass="35732">MQIDLDNITNSTVIKSVKNKRRLIILLTVIFLYTITNFLKIYQENTTVQDEKRLTLNTEYKNNLSIFILQLPSGFFNFTSKKYQNNFVFPSNLGLTQAKNVSFPYFYKNHAAKSLIFYAPIIGYTTENSKTTRTELREVLPVGLWDMSYGKHYMKFRQRINHLPKNWPGVVYGKTSNINFCLLNAFLAQVHDGKYAIATFKAYPSPSYQVDGKISLIAFTHINTPRTLNATLVEDYKIGQVFEGEILVQHGFMYMLHNGKVKLSFPAAYPTGKHFAYFKIGCYSQSNLELEGGNSTEYTETEVFSVTIGHSS</sequence>